<dbReference type="InterPro" id="IPR029052">
    <property type="entry name" value="Metallo-depent_PP-like"/>
</dbReference>
<dbReference type="InterPro" id="IPR022302">
    <property type="entry name" value="Phosphoesterase_putative"/>
</dbReference>
<dbReference type="NCBIfam" id="TIGR03729">
    <property type="entry name" value="acc_ester"/>
    <property type="match status" value="1"/>
</dbReference>
<gene>
    <name evidence="2" type="ORF">FC98_GL000511</name>
</gene>
<organism evidence="2 3">
    <name type="scientific">Lentilactobacillus kisonensis DSM 19906 = JCM 15041</name>
    <dbReference type="NCBI Taxonomy" id="1423766"/>
    <lineage>
        <taxon>Bacteria</taxon>
        <taxon>Bacillati</taxon>
        <taxon>Bacillota</taxon>
        <taxon>Bacilli</taxon>
        <taxon>Lactobacillales</taxon>
        <taxon>Lactobacillaceae</taxon>
        <taxon>Lentilactobacillus</taxon>
    </lineage>
</organism>
<dbReference type="PATRIC" id="fig|1423766.4.peg.523"/>
<evidence type="ECO:0000259" key="1">
    <source>
        <dbReference type="Pfam" id="PF00149"/>
    </source>
</evidence>
<comment type="caution">
    <text evidence="2">The sequence shown here is derived from an EMBL/GenBank/DDBJ whole genome shotgun (WGS) entry which is preliminary data.</text>
</comment>
<dbReference type="Pfam" id="PF00149">
    <property type="entry name" value="Metallophos"/>
    <property type="match status" value="1"/>
</dbReference>
<feature type="domain" description="Calcineurin-like phosphoesterase" evidence="1">
    <location>
        <begin position="2"/>
        <end position="227"/>
    </location>
</feature>
<dbReference type="PANTHER" id="PTHR36492:SF2">
    <property type="entry name" value="[ACYL-CARRIER-PROTEIN] PHOSPHODIESTERASE PPTH"/>
    <property type="match status" value="1"/>
</dbReference>
<dbReference type="SUPFAM" id="SSF56300">
    <property type="entry name" value="Metallo-dependent phosphatases"/>
    <property type="match status" value="1"/>
</dbReference>
<dbReference type="RefSeq" id="WP_054655441.1">
    <property type="nucleotide sequence ID" value="NZ_AZEB01000011.1"/>
</dbReference>
<keyword evidence="3" id="KW-1185">Reference proteome</keyword>
<accession>A0A0R1NPV5</accession>
<protein>
    <submittedName>
        <fullName evidence="2">Phosphoesterase</fullName>
    </submittedName>
</protein>
<dbReference type="InterPro" id="IPR004843">
    <property type="entry name" value="Calcineurin-like_PHP"/>
</dbReference>
<dbReference type="Proteomes" id="UP000051439">
    <property type="component" value="Unassembled WGS sequence"/>
</dbReference>
<sequence>MLKIAASSDNHLDINKVDVNQVIDQQARYLIDQQVDYYLIAGDLFNDFNKALEYVQNLQEKAVNTNVLFIAGNHDMIRNVTYEQLEMGNWPGYINNRFVDLPNTNIRIIGINGWYDYSFATNVDKPESAFYHWKKTFWIDSQIKQPMSDIEREDIVIAELEKQLIAAQKLAKRVIVVTHFVPNRKFIRYTNDFRFWNMANAMMGSVRFQALIEKYAVNSVVFGHIHNRYDPVKIGQTWYYNGAVGYHNHHHNEWQSTDFMTEWRHQLKFIQII</sequence>
<dbReference type="AlphaFoldDB" id="A0A0R1NPV5"/>
<reference evidence="2 3" key="1">
    <citation type="journal article" date="2015" name="Genome Announc.">
        <title>Expanding the biotechnology potential of lactobacilli through comparative genomics of 213 strains and associated genera.</title>
        <authorList>
            <person name="Sun Z."/>
            <person name="Harris H.M."/>
            <person name="McCann A."/>
            <person name="Guo C."/>
            <person name="Argimon S."/>
            <person name="Zhang W."/>
            <person name="Yang X."/>
            <person name="Jeffery I.B."/>
            <person name="Cooney J.C."/>
            <person name="Kagawa T.F."/>
            <person name="Liu W."/>
            <person name="Song Y."/>
            <person name="Salvetti E."/>
            <person name="Wrobel A."/>
            <person name="Rasinkangas P."/>
            <person name="Parkhill J."/>
            <person name="Rea M.C."/>
            <person name="O'Sullivan O."/>
            <person name="Ritari J."/>
            <person name="Douillard F.P."/>
            <person name="Paul Ross R."/>
            <person name="Yang R."/>
            <person name="Briner A.E."/>
            <person name="Felis G.E."/>
            <person name="de Vos W.M."/>
            <person name="Barrangou R."/>
            <person name="Klaenhammer T.R."/>
            <person name="Caufield P.W."/>
            <person name="Cui Y."/>
            <person name="Zhang H."/>
            <person name="O'Toole P.W."/>
        </authorList>
    </citation>
    <scope>NUCLEOTIDE SEQUENCE [LARGE SCALE GENOMIC DNA]</scope>
    <source>
        <strain evidence="2 3">DSM 19906</strain>
    </source>
</reference>
<dbReference type="InterPro" id="IPR052963">
    <property type="entry name" value="Pantetheine_PDE"/>
</dbReference>
<proteinExistence type="predicted"/>
<name>A0A0R1NPV5_9LACO</name>
<dbReference type="PANTHER" id="PTHR36492">
    <property type="match status" value="1"/>
</dbReference>
<dbReference type="GO" id="GO:0016787">
    <property type="term" value="F:hydrolase activity"/>
    <property type="evidence" value="ECO:0007669"/>
    <property type="project" value="InterPro"/>
</dbReference>
<dbReference type="Gene3D" id="3.60.21.10">
    <property type="match status" value="1"/>
</dbReference>
<evidence type="ECO:0000313" key="2">
    <source>
        <dbReference type="EMBL" id="KRL21948.1"/>
    </source>
</evidence>
<evidence type="ECO:0000313" key="3">
    <source>
        <dbReference type="Proteomes" id="UP000051439"/>
    </source>
</evidence>
<dbReference type="EMBL" id="AZEB01000011">
    <property type="protein sequence ID" value="KRL21948.1"/>
    <property type="molecule type" value="Genomic_DNA"/>
</dbReference>